<dbReference type="RefSeq" id="WP_238021904.1">
    <property type="nucleotide sequence ID" value="NZ_CP173238.1"/>
</dbReference>
<dbReference type="STRING" id="1494.SAMN05216497_11954"/>
<gene>
    <name evidence="3" type="ORF">NCTC13028_01610</name>
    <name evidence="2" type="ORF">SAMN05216497_11954</name>
</gene>
<dbReference type="EMBL" id="UAWC01000022">
    <property type="protein sequence ID" value="SQB35011.1"/>
    <property type="molecule type" value="Genomic_DNA"/>
</dbReference>
<dbReference type="Proteomes" id="UP000198811">
    <property type="component" value="Unassembled WGS sequence"/>
</dbReference>
<dbReference type="EMBL" id="FNGL01000019">
    <property type="protein sequence ID" value="SDL32686.1"/>
    <property type="molecule type" value="Genomic_DNA"/>
</dbReference>
<dbReference type="Pfam" id="PF01966">
    <property type="entry name" value="HD"/>
    <property type="match status" value="1"/>
</dbReference>
<evidence type="ECO:0000313" key="4">
    <source>
        <dbReference type="Proteomes" id="UP000198811"/>
    </source>
</evidence>
<protein>
    <submittedName>
        <fullName evidence="2">HDIG domain-containing protein</fullName>
    </submittedName>
    <submittedName>
        <fullName evidence="3">Putative domain HDIG-containing protein</fullName>
    </submittedName>
</protein>
<reference evidence="3 5" key="2">
    <citation type="submission" date="2018-06" db="EMBL/GenBank/DDBJ databases">
        <authorList>
            <consortium name="Pathogen Informatics"/>
            <person name="Doyle S."/>
        </authorList>
    </citation>
    <scope>NUCLEOTIDE SEQUENCE [LARGE SCALE GENOMIC DNA]</scope>
    <source>
        <strain evidence="3 5">NCTC13028</strain>
    </source>
</reference>
<dbReference type="GeneID" id="70575986"/>
<reference evidence="2 4" key="1">
    <citation type="submission" date="2016-10" db="EMBL/GenBank/DDBJ databases">
        <authorList>
            <person name="Varghese N."/>
            <person name="Submissions S."/>
        </authorList>
    </citation>
    <scope>NUCLEOTIDE SEQUENCE [LARGE SCALE GENOMIC DNA]</scope>
    <source>
        <strain evidence="2 4">NLAE-zl-C224</strain>
    </source>
</reference>
<feature type="domain" description="HD" evidence="1">
    <location>
        <begin position="46"/>
        <end position="150"/>
    </location>
</feature>
<evidence type="ECO:0000313" key="3">
    <source>
        <dbReference type="EMBL" id="SQB35011.1"/>
    </source>
</evidence>
<sequence>MKFYRIKQFYLNLVDEMKIEDEVFIDKHLNKYEKELFKKLSKSDQKHCVRVAYSIKNKCINKNKDIFYTNKLIKIGLLHDIGKINCSLNILDKSILVLTDYITRGRLKNLSNIEKVNVYYNHGEIGFNILKNKGYDSDFLDVIKNHHNKSCVSNEELDILQSSDDVN</sequence>
<dbReference type="NCBIfam" id="TIGR00277">
    <property type="entry name" value="HDIG"/>
    <property type="match status" value="1"/>
</dbReference>
<dbReference type="Proteomes" id="UP000250223">
    <property type="component" value="Unassembled WGS sequence"/>
</dbReference>
<proteinExistence type="predicted"/>
<accession>A0A239YVQ7</accession>
<dbReference type="AlphaFoldDB" id="A0A239YVQ7"/>
<dbReference type="InterPro" id="IPR006675">
    <property type="entry name" value="HDIG_dom"/>
</dbReference>
<name>A0A239YVQ7_CLOCO</name>
<dbReference type="SUPFAM" id="SSF109604">
    <property type="entry name" value="HD-domain/PDEase-like"/>
    <property type="match status" value="1"/>
</dbReference>
<evidence type="ECO:0000313" key="5">
    <source>
        <dbReference type="Proteomes" id="UP000250223"/>
    </source>
</evidence>
<keyword evidence="4" id="KW-1185">Reference proteome</keyword>
<evidence type="ECO:0000259" key="1">
    <source>
        <dbReference type="Pfam" id="PF01966"/>
    </source>
</evidence>
<dbReference type="InterPro" id="IPR006674">
    <property type="entry name" value="HD_domain"/>
</dbReference>
<dbReference type="Gene3D" id="1.10.3210.10">
    <property type="entry name" value="Hypothetical protein af1432"/>
    <property type="match status" value="1"/>
</dbReference>
<organism evidence="3 5">
    <name type="scientific">Clostridium cochlearium</name>
    <dbReference type="NCBI Taxonomy" id="1494"/>
    <lineage>
        <taxon>Bacteria</taxon>
        <taxon>Bacillati</taxon>
        <taxon>Bacillota</taxon>
        <taxon>Clostridia</taxon>
        <taxon>Eubacteriales</taxon>
        <taxon>Clostridiaceae</taxon>
        <taxon>Clostridium</taxon>
    </lineage>
</organism>
<evidence type="ECO:0000313" key="2">
    <source>
        <dbReference type="EMBL" id="SDL32686.1"/>
    </source>
</evidence>